<dbReference type="AlphaFoldDB" id="A0A1F7RBV7"/>
<name>A0A1F7RBV7_9BACT</name>
<evidence type="ECO:0000256" key="1">
    <source>
        <dbReference type="SAM" id="MobiDB-lite"/>
    </source>
</evidence>
<feature type="compositionally biased region" description="Low complexity" evidence="1">
    <location>
        <begin position="54"/>
        <end position="74"/>
    </location>
</feature>
<dbReference type="NCBIfam" id="TIGR02605">
    <property type="entry name" value="CxxC_CxxC_SSSS"/>
    <property type="match status" value="1"/>
</dbReference>
<evidence type="ECO:0000313" key="3">
    <source>
        <dbReference type="EMBL" id="OGL38840.1"/>
    </source>
</evidence>
<dbReference type="Pfam" id="PF09723">
    <property type="entry name" value="Zn_ribbon_8"/>
    <property type="match status" value="1"/>
</dbReference>
<dbReference type="Gene3D" id="2.20.28.30">
    <property type="entry name" value="RNA polymerase ii, chain L"/>
    <property type="match status" value="1"/>
</dbReference>
<protein>
    <recommendedName>
        <fullName evidence="2">Putative regulatory protein FmdB zinc ribbon domain-containing protein</fullName>
    </recommendedName>
</protein>
<evidence type="ECO:0000259" key="2">
    <source>
        <dbReference type="SMART" id="SM00834"/>
    </source>
</evidence>
<dbReference type="EMBL" id="MGDB01000133">
    <property type="protein sequence ID" value="OGL38840.1"/>
    <property type="molecule type" value="Genomic_DNA"/>
</dbReference>
<feature type="region of interest" description="Disordered" evidence="1">
    <location>
        <begin position="50"/>
        <end position="74"/>
    </location>
</feature>
<proteinExistence type="predicted"/>
<comment type="caution">
    <text evidence="3">The sequence shown here is derived from an EMBL/GenBank/DDBJ whole genome shotgun (WGS) entry which is preliminary data.</text>
</comment>
<dbReference type="InterPro" id="IPR013429">
    <property type="entry name" value="Regulatory_FmdB_Zinc_ribbon"/>
</dbReference>
<dbReference type="Proteomes" id="UP000178526">
    <property type="component" value="Unassembled WGS sequence"/>
</dbReference>
<reference evidence="3 4" key="1">
    <citation type="journal article" date="2016" name="Nat. Commun.">
        <title>Thousands of microbial genomes shed light on interconnected biogeochemical processes in an aquifer system.</title>
        <authorList>
            <person name="Anantharaman K."/>
            <person name="Brown C.T."/>
            <person name="Hug L.A."/>
            <person name="Sharon I."/>
            <person name="Castelle C.J."/>
            <person name="Probst A.J."/>
            <person name="Thomas B.C."/>
            <person name="Singh A."/>
            <person name="Wilkins M.J."/>
            <person name="Karaoz U."/>
            <person name="Brodie E.L."/>
            <person name="Williams K.H."/>
            <person name="Hubbard S.S."/>
            <person name="Banfield J.F."/>
        </authorList>
    </citation>
    <scope>NUCLEOTIDE SEQUENCE [LARGE SCALE GENOMIC DNA]</scope>
</reference>
<sequence length="74" mass="7944">MPIFEFQCSDCQEEFEKLVFNQDNPVECPRCHKTNVVKKMSVCGFSSGGKFTPSSGASGCSSCTSSSCSTCKPS</sequence>
<accession>A0A1F7RBV7</accession>
<feature type="domain" description="Putative regulatory protein FmdB zinc ribbon" evidence="2">
    <location>
        <begin position="1"/>
        <end position="41"/>
    </location>
</feature>
<dbReference type="SMART" id="SM00834">
    <property type="entry name" value="CxxC_CXXC_SSSS"/>
    <property type="match status" value="1"/>
</dbReference>
<organism evidence="3 4">
    <name type="scientific">Candidatus Schekmanbacteria bacterium GWA2_38_11</name>
    <dbReference type="NCBI Taxonomy" id="1817876"/>
    <lineage>
        <taxon>Bacteria</taxon>
        <taxon>Candidatus Schekmaniibacteriota</taxon>
    </lineage>
</organism>
<gene>
    <name evidence="3" type="ORF">A2042_01715</name>
</gene>
<evidence type="ECO:0000313" key="4">
    <source>
        <dbReference type="Proteomes" id="UP000178526"/>
    </source>
</evidence>